<dbReference type="EMBL" id="CAVLEF010000163">
    <property type="protein sequence ID" value="CAK1552807.1"/>
    <property type="molecule type" value="Genomic_DNA"/>
</dbReference>
<keyword evidence="6" id="KW-1185">Reference proteome</keyword>
<feature type="repeat" description="RCC1" evidence="2">
    <location>
        <begin position="9"/>
        <end position="50"/>
    </location>
</feature>
<feature type="region of interest" description="Disordered" evidence="3">
    <location>
        <begin position="598"/>
        <end position="636"/>
    </location>
</feature>
<protein>
    <recommendedName>
        <fullName evidence="4">RCC1-like domain-containing protein</fullName>
    </recommendedName>
</protein>
<feature type="repeat" description="RCC1" evidence="2">
    <location>
        <begin position="51"/>
        <end position="102"/>
    </location>
</feature>
<dbReference type="SUPFAM" id="SSF50985">
    <property type="entry name" value="RCC1/BLIP-II"/>
    <property type="match status" value="1"/>
</dbReference>
<dbReference type="InterPro" id="IPR000408">
    <property type="entry name" value="Reg_chr_condens"/>
</dbReference>
<evidence type="ECO:0000313" key="6">
    <source>
        <dbReference type="Proteomes" id="UP001497472"/>
    </source>
</evidence>
<organism evidence="5 6">
    <name type="scientific">Leptosia nina</name>
    <dbReference type="NCBI Taxonomy" id="320188"/>
    <lineage>
        <taxon>Eukaryota</taxon>
        <taxon>Metazoa</taxon>
        <taxon>Ecdysozoa</taxon>
        <taxon>Arthropoda</taxon>
        <taxon>Hexapoda</taxon>
        <taxon>Insecta</taxon>
        <taxon>Pterygota</taxon>
        <taxon>Neoptera</taxon>
        <taxon>Endopterygota</taxon>
        <taxon>Lepidoptera</taxon>
        <taxon>Glossata</taxon>
        <taxon>Ditrysia</taxon>
        <taxon>Papilionoidea</taxon>
        <taxon>Pieridae</taxon>
        <taxon>Pierinae</taxon>
        <taxon>Leptosia</taxon>
    </lineage>
</organism>
<feature type="repeat" description="RCC1" evidence="2">
    <location>
        <begin position="206"/>
        <end position="255"/>
    </location>
</feature>
<feature type="repeat" description="RCC1" evidence="2">
    <location>
        <begin position="103"/>
        <end position="154"/>
    </location>
</feature>
<dbReference type="Pfam" id="PF25390">
    <property type="entry name" value="WD40_RLD"/>
    <property type="match status" value="1"/>
</dbReference>
<dbReference type="PRINTS" id="PR00633">
    <property type="entry name" value="RCCNDNSATION"/>
</dbReference>
<dbReference type="AlphaFoldDB" id="A0AAV1JVH4"/>
<dbReference type="PROSITE" id="PS50012">
    <property type="entry name" value="RCC1_3"/>
    <property type="match status" value="7"/>
</dbReference>
<dbReference type="PANTHER" id="PTHR22872:SF9">
    <property type="entry name" value="X-LINKED RETINITIS PIGMENTOSA GTPASE REGULATOR"/>
    <property type="match status" value="1"/>
</dbReference>
<reference evidence="5 6" key="1">
    <citation type="submission" date="2023-11" db="EMBL/GenBank/DDBJ databases">
        <authorList>
            <person name="Okamura Y."/>
        </authorList>
    </citation>
    <scope>NUCLEOTIDE SEQUENCE [LARGE SCALE GENOMIC DNA]</scope>
</reference>
<gene>
    <name evidence="5" type="ORF">LNINA_LOCUS11837</name>
</gene>
<dbReference type="InterPro" id="IPR009091">
    <property type="entry name" value="RCC1/BLIP-II"/>
</dbReference>
<dbReference type="InterPro" id="IPR051625">
    <property type="entry name" value="Signaling_Regulatory_Domain"/>
</dbReference>
<accession>A0AAV1JVH4</accession>
<evidence type="ECO:0000256" key="3">
    <source>
        <dbReference type="SAM" id="MobiDB-lite"/>
    </source>
</evidence>
<proteinExistence type="predicted"/>
<dbReference type="InterPro" id="IPR058923">
    <property type="entry name" value="RCC1-like_dom"/>
</dbReference>
<feature type="repeat" description="RCC1" evidence="2">
    <location>
        <begin position="313"/>
        <end position="372"/>
    </location>
</feature>
<evidence type="ECO:0000313" key="5">
    <source>
        <dbReference type="EMBL" id="CAK1552807.1"/>
    </source>
</evidence>
<dbReference type="PROSITE" id="PS00626">
    <property type="entry name" value="RCC1_2"/>
    <property type="match status" value="2"/>
</dbReference>
<feature type="repeat" description="RCC1" evidence="2">
    <location>
        <begin position="257"/>
        <end position="312"/>
    </location>
</feature>
<comment type="caution">
    <text evidence="5">The sequence shown here is derived from an EMBL/GenBank/DDBJ whole genome shotgun (WGS) entry which is preliminary data.</text>
</comment>
<evidence type="ECO:0000256" key="2">
    <source>
        <dbReference type="PROSITE-ProRule" id="PRU00235"/>
    </source>
</evidence>
<sequence>MIDDIPETGAVFTFGRSHFADNEPSHFFIKNDPIVAISCGDEHSAVICQNGRVFVFGANAWGQLGLGHKDEVTRPSCVKWLKPHRTMFVACGRAHTIFVTDTNAIYSVGCNDEGQLGTGDMEQHTVPQYIELEVERPIRQVSAGSNHTAILTDDGRVFMCGSNTEGQLGLGEDTRHCLKFTELKFMEKISFVECGYYHTVFITEKGAVFVTGDNENEKLGISHATTVFAPQVLPIPTGIKSACCGANHTFLLSMDETKIFAFGSNQNGQLGMPKSTEFVREPTEINMDKMFDGYQLKLVACGAMHTAFVTDNGLLYTCGESRHNKLCLDEIDADNSHDFPNQYTPKRVSAMNGFIVDNVACGGCHTLLTATKGSNADFTNNDFIVNQPRPVSITELPPLQKVPVMKEEKTDTPKPDETTNRDDIASIDSLEANVSGSHIVNINDLETNSIHDIPDLKEDVQDKTDDTIENVIATANTSVETAVEKADASIEDMTSTVEKGMTEIAEKAVITKDKLLEDVKHAADKPNEQIESIVHTVKETTGSNIKQVEEVFTKTVANIDPGFHCEKKLEVPDKRTEVTNSPPPKTPIIQDLLDIPDISHMSPNLSKHSDEKSEGGQSENETIPCGSDKSSPAKTKTQAVMPIVRSEDHIDQEDVVVNKEEKGRFSRIFQSIRDKENSCMGKGKVIEETVTENVHKGIDGAEETIHKMEETVETEIRNQTNSRTCNIL</sequence>
<feature type="domain" description="RCC1-like" evidence="4">
    <location>
        <begin position="52"/>
        <end position="373"/>
    </location>
</feature>
<feature type="repeat" description="RCC1" evidence="2">
    <location>
        <begin position="155"/>
        <end position="205"/>
    </location>
</feature>
<dbReference type="PANTHER" id="PTHR22872">
    <property type="entry name" value="BTK-BINDING PROTEIN-RELATED"/>
    <property type="match status" value="1"/>
</dbReference>
<dbReference type="Proteomes" id="UP001497472">
    <property type="component" value="Unassembled WGS sequence"/>
</dbReference>
<dbReference type="Gene3D" id="2.130.10.30">
    <property type="entry name" value="Regulator of chromosome condensation 1/beta-lactamase-inhibitor protein II"/>
    <property type="match status" value="1"/>
</dbReference>
<evidence type="ECO:0000256" key="1">
    <source>
        <dbReference type="ARBA" id="ARBA00022737"/>
    </source>
</evidence>
<name>A0AAV1JVH4_9NEOP</name>
<evidence type="ECO:0000259" key="4">
    <source>
        <dbReference type="Pfam" id="PF25390"/>
    </source>
</evidence>
<keyword evidence="1" id="KW-0677">Repeat</keyword>